<dbReference type="InterPro" id="IPR004923">
    <property type="entry name" value="FTR1/Fip1/EfeU"/>
</dbReference>
<comment type="subcellular location">
    <subcellularLocation>
        <location evidence="1">Membrane</location>
        <topology evidence="1">Multi-pass membrane protein</topology>
    </subcellularLocation>
</comment>
<feature type="transmembrane region" description="Helical" evidence="7">
    <location>
        <begin position="42"/>
        <end position="68"/>
    </location>
</feature>
<dbReference type="EMBL" id="PKSL01000304">
    <property type="protein sequence ID" value="POV96254.1"/>
    <property type="molecule type" value="Genomic_DNA"/>
</dbReference>
<evidence type="ECO:0008006" key="10">
    <source>
        <dbReference type="Google" id="ProtNLM"/>
    </source>
</evidence>
<evidence type="ECO:0000313" key="8">
    <source>
        <dbReference type="EMBL" id="POV96254.1"/>
    </source>
</evidence>
<reference evidence="8" key="1">
    <citation type="submission" date="2017-12" db="EMBL/GenBank/DDBJ databases">
        <title>Gene loss provides genomic basis for host adaptation in cereal stripe rust fungi.</title>
        <authorList>
            <person name="Xia C."/>
        </authorList>
    </citation>
    <scope>NUCLEOTIDE SEQUENCE [LARGE SCALE GENOMIC DNA]</scope>
    <source>
        <strain evidence="8">93-210</strain>
    </source>
</reference>
<keyword evidence="3" id="KW-0408">Iron</keyword>
<dbReference type="PANTHER" id="PTHR31632:SF2">
    <property type="entry name" value="PLASMA MEMBRANE IRON PERMEASE"/>
    <property type="match status" value="1"/>
</dbReference>
<feature type="transmembrane region" description="Helical" evidence="7">
    <location>
        <begin position="247"/>
        <end position="271"/>
    </location>
</feature>
<comment type="caution">
    <text evidence="8">The sequence shown here is derived from an EMBL/GenBank/DDBJ whole genome shotgun (WGS) entry which is preliminary data.</text>
</comment>
<dbReference type="Pfam" id="PF03239">
    <property type="entry name" value="FTR1"/>
    <property type="match status" value="1"/>
</dbReference>
<gene>
    <name evidence="8" type="ORF">PSTT_15753</name>
</gene>
<dbReference type="GO" id="GO:0033573">
    <property type="term" value="C:high-affinity iron permease complex"/>
    <property type="evidence" value="ECO:0007669"/>
    <property type="project" value="InterPro"/>
</dbReference>
<sequence length="479" mass="53616">MWLTPKAARCMYCEVSRDDIEFRSTWIKRRRSKFSKMTANLFSVPIFLICFREVLEAAIILSVLLALIEQIVKPLDQNSPTGTRDQLSIETPRLPRLEENLNQSHLELESLASGHAAYQHPIGKDNEAYRDKIIKRMRLQNICRPVLFHVYWCWILSDIYGNAEELWEGIFSLIASGMIFVMGITMMRIDRSKIKWRIKLSKAFEQENIIDGDGDGPQTFSKFRRVVSMLSVGGKRTDSGDSTSSRYILFFLPALTVLREGLEAVVFIGGVSLGQPAASIPIAAVTGIMLGLVIGYAIYNSSARLNLSLFLTISTIALMYVGAGLITKAAWYFKMYSYIRMVGGDAAEAGDGPGSFPVDGYIWHLDYGALINFVGCIQNQKKLIAPCFLTVRGLGNPENKLAAGGWMIFAGVFGWNNTGSILTVMIYISFWLIASATLIFMKWHEGRCTIFNVSSSARKQRLARLNGTGEGNQHDYDRD</sequence>
<organism evidence="8 9">
    <name type="scientific">Puccinia striiformis</name>
    <dbReference type="NCBI Taxonomy" id="27350"/>
    <lineage>
        <taxon>Eukaryota</taxon>
        <taxon>Fungi</taxon>
        <taxon>Dikarya</taxon>
        <taxon>Basidiomycota</taxon>
        <taxon>Pucciniomycotina</taxon>
        <taxon>Pucciniomycetes</taxon>
        <taxon>Pucciniales</taxon>
        <taxon>Pucciniaceae</taxon>
        <taxon>Puccinia</taxon>
    </lineage>
</organism>
<keyword evidence="4 7" id="KW-0812">Transmembrane</keyword>
<evidence type="ECO:0000256" key="7">
    <source>
        <dbReference type="SAM" id="Phobius"/>
    </source>
</evidence>
<evidence type="ECO:0000256" key="1">
    <source>
        <dbReference type="ARBA" id="ARBA00004141"/>
    </source>
</evidence>
<protein>
    <recommendedName>
        <fullName evidence="10">Plasma membrane iron permease</fullName>
    </recommendedName>
</protein>
<keyword evidence="3" id="KW-0813">Transport</keyword>
<name>A0A2S4UGH6_9BASI</name>
<dbReference type="PANTHER" id="PTHR31632">
    <property type="entry name" value="IRON TRANSPORTER FTH1"/>
    <property type="match status" value="1"/>
</dbReference>
<evidence type="ECO:0000256" key="5">
    <source>
        <dbReference type="ARBA" id="ARBA00022989"/>
    </source>
</evidence>
<feature type="transmembrane region" description="Helical" evidence="7">
    <location>
        <begin position="421"/>
        <end position="441"/>
    </location>
</feature>
<evidence type="ECO:0000256" key="6">
    <source>
        <dbReference type="ARBA" id="ARBA00023136"/>
    </source>
</evidence>
<feature type="transmembrane region" description="Helical" evidence="7">
    <location>
        <begin position="277"/>
        <end position="298"/>
    </location>
</feature>
<feature type="transmembrane region" description="Helical" evidence="7">
    <location>
        <begin position="310"/>
        <end position="333"/>
    </location>
</feature>
<keyword evidence="5 7" id="KW-1133">Transmembrane helix</keyword>
<keyword evidence="6 7" id="KW-0472">Membrane</keyword>
<comment type="similarity">
    <text evidence="2">Belongs to the oxidase-dependent Fe transporter (OFeT) (TC 9.A.10.1) family.</text>
</comment>
<keyword evidence="3" id="KW-0410">Iron transport</keyword>
<keyword evidence="9" id="KW-1185">Reference proteome</keyword>
<evidence type="ECO:0000256" key="3">
    <source>
        <dbReference type="ARBA" id="ARBA00022496"/>
    </source>
</evidence>
<keyword evidence="3" id="KW-0406">Ion transport</keyword>
<proteinExistence type="inferred from homology"/>
<accession>A0A2S4UGH6</accession>
<dbReference type="Proteomes" id="UP000239156">
    <property type="component" value="Unassembled WGS sequence"/>
</dbReference>
<dbReference type="AlphaFoldDB" id="A0A2S4UGH6"/>
<evidence type="ECO:0000313" key="9">
    <source>
        <dbReference type="Proteomes" id="UP000239156"/>
    </source>
</evidence>
<dbReference type="VEuPathDB" id="FungiDB:PSTT_15753"/>
<evidence type="ECO:0000256" key="4">
    <source>
        <dbReference type="ARBA" id="ARBA00022692"/>
    </source>
</evidence>
<feature type="transmembrane region" description="Helical" evidence="7">
    <location>
        <begin position="169"/>
        <end position="189"/>
    </location>
</feature>
<dbReference type="GO" id="GO:0015093">
    <property type="term" value="F:ferrous iron transmembrane transporter activity"/>
    <property type="evidence" value="ECO:0007669"/>
    <property type="project" value="TreeGrafter"/>
</dbReference>
<evidence type="ECO:0000256" key="2">
    <source>
        <dbReference type="ARBA" id="ARBA00008333"/>
    </source>
</evidence>